<reference evidence="2 3" key="1">
    <citation type="submission" date="2018-06" db="EMBL/GenBank/DDBJ databases">
        <authorList>
            <consortium name="Pathogen Informatics"/>
            <person name="Doyle S."/>
        </authorList>
    </citation>
    <scope>NUCLEOTIDE SEQUENCE [LARGE SCALE GENOMIC DNA]</scope>
    <source>
        <strain evidence="2 3">NCTC11112</strain>
    </source>
</reference>
<organism evidence="2 3">
    <name type="scientific">Escherichia coli</name>
    <dbReference type="NCBI Taxonomy" id="562"/>
    <lineage>
        <taxon>Bacteria</taxon>
        <taxon>Pseudomonadati</taxon>
        <taxon>Pseudomonadota</taxon>
        <taxon>Gammaproteobacteria</taxon>
        <taxon>Enterobacterales</taxon>
        <taxon>Enterobacteriaceae</taxon>
        <taxon>Escherichia</taxon>
    </lineage>
</organism>
<gene>
    <name evidence="2" type="ORF">NCTC11112_03276</name>
</gene>
<proteinExistence type="predicted"/>
<dbReference type="AlphaFoldDB" id="A0A376MQN5"/>
<feature type="compositionally biased region" description="Polar residues" evidence="1">
    <location>
        <begin position="71"/>
        <end position="90"/>
    </location>
</feature>
<evidence type="ECO:0000313" key="2">
    <source>
        <dbReference type="EMBL" id="STG52761.1"/>
    </source>
</evidence>
<protein>
    <submittedName>
        <fullName evidence="2">Uncharacterized protein</fullName>
    </submittedName>
</protein>
<name>A0A376MQN5_ECOLX</name>
<sequence length="90" mass="9477">MATDATAPADPESACVEGRARNIAGTTESSAERNACQKEKRTTSTDSCPADCHPVTLWRVPPQGEKRRQRNATTSVAALTPGINQPGING</sequence>
<dbReference type="Proteomes" id="UP000254817">
    <property type="component" value="Unassembled WGS sequence"/>
</dbReference>
<dbReference type="EMBL" id="UGAW01000001">
    <property type="protein sequence ID" value="STG52761.1"/>
    <property type="molecule type" value="Genomic_DNA"/>
</dbReference>
<evidence type="ECO:0000313" key="3">
    <source>
        <dbReference type="Proteomes" id="UP000254817"/>
    </source>
</evidence>
<feature type="region of interest" description="Disordered" evidence="1">
    <location>
        <begin position="1"/>
        <end position="90"/>
    </location>
</feature>
<accession>A0A376MQN5</accession>
<evidence type="ECO:0000256" key="1">
    <source>
        <dbReference type="SAM" id="MobiDB-lite"/>
    </source>
</evidence>